<evidence type="ECO:0000256" key="1">
    <source>
        <dbReference type="ARBA" id="ARBA00004429"/>
    </source>
</evidence>
<keyword evidence="6 9" id="KW-1133">Transmembrane helix</keyword>
<dbReference type="GO" id="GO:0015740">
    <property type="term" value="P:C4-dicarboxylate transport"/>
    <property type="evidence" value="ECO:0007669"/>
    <property type="project" value="TreeGrafter"/>
</dbReference>
<name>A0A291LZ19_9RHOB</name>
<evidence type="ECO:0000256" key="3">
    <source>
        <dbReference type="ARBA" id="ARBA00022475"/>
    </source>
</evidence>
<comment type="subcellular location">
    <subcellularLocation>
        <location evidence="1 9">Cell inner membrane</location>
        <topology evidence="1 9">Multi-pass membrane protein</topology>
    </subcellularLocation>
</comment>
<sequence>MARKLLTTITGLLEILASIVLAAMMLLTFIDVVGRYALGEPVFGATEMISSMLALLIFIGLGVANARDKHIVVELVDGYVRALNPRIYDIIVQGFSILAMALIVFVLYEQAVEAAHLDARTVVLEWPLAWIMGMVTALGALSIVSQILGLVTRNPEPSAHHLEDM</sequence>
<feature type="transmembrane region" description="Helical" evidence="9">
    <location>
        <begin position="128"/>
        <end position="151"/>
    </location>
</feature>
<reference evidence="11 12" key="1">
    <citation type="submission" date="2017-05" db="EMBL/GenBank/DDBJ databases">
        <title>Comparative genomic and metabolic analysis of manganese-oxidizing mechanisms in Celeribater manganoxidans DY25T: its adaption to the environment of polymetallic nodule.</title>
        <authorList>
            <person name="Wang X."/>
        </authorList>
    </citation>
    <scope>NUCLEOTIDE SEQUENCE [LARGE SCALE GENOMIC DNA]</scope>
    <source>
        <strain evidence="11 12">DY25</strain>
    </source>
</reference>
<dbReference type="InterPro" id="IPR055348">
    <property type="entry name" value="DctQ"/>
</dbReference>
<evidence type="ECO:0000313" key="12">
    <source>
        <dbReference type="Proteomes" id="UP000219050"/>
    </source>
</evidence>
<evidence type="ECO:0000256" key="5">
    <source>
        <dbReference type="ARBA" id="ARBA00022692"/>
    </source>
</evidence>
<dbReference type="Pfam" id="PF04290">
    <property type="entry name" value="DctQ"/>
    <property type="match status" value="1"/>
</dbReference>
<dbReference type="Proteomes" id="UP000219050">
    <property type="component" value="Chromosome"/>
</dbReference>
<dbReference type="PANTHER" id="PTHR35011:SF2">
    <property type="entry name" value="2,3-DIKETO-L-GULONATE TRAP TRANSPORTER SMALL PERMEASE PROTEIN YIAM"/>
    <property type="match status" value="1"/>
</dbReference>
<dbReference type="RefSeq" id="WP_097373278.1">
    <property type="nucleotide sequence ID" value="NZ_CP021404.1"/>
</dbReference>
<evidence type="ECO:0000256" key="9">
    <source>
        <dbReference type="RuleBase" id="RU369079"/>
    </source>
</evidence>
<feature type="transmembrane region" description="Helical" evidence="9">
    <location>
        <begin position="87"/>
        <end position="108"/>
    </location>
</feature>
<keyword evidence="5 9" id="KW-0812">Transmembrane</keyword>
<evidence type="ECO:0000259" key="10">
    <source>
        <dbReference type="Pfam" id="PF04290"/>
    </source>
</evidence>
<dbReference type="GO" id="GO:0022857">
    <property type="term" value="F:transmembrane transporter activity"/>
    <property type="evidence" value="ECO:0007669"/>
    <property type="project" value="UniProtKB-UniRule"/>
</dbReference>
<keyword evidence="4 9" id="KW-0997">Cell inner membrane</keyword>
<evidence type="ECO:0000313" key="11">
    <source>
        <dbReference type="EMBL" id="ATI41993.1"/>
    </source>
</evidence>
<proteinExistence type="inferred from homology"/>
<gene>
    <name evidence="11" type="ORF">CBW24_08240</name>
</gene>
<evidence type="ECO:0000256" key="6">
    <source>
        <dbReference type="ARBA" id="ARBA00022989"/>
    </source>
</evidence>
<keyword evidence="12" id="KW-1185">Reference proteome</keyword>
<comment type="subunit">
    <text evidence="9">The complex comprises the extracytoplasmic solute receptor protein and the two transmembrane proteins.</text>
</comment>
<dbReference type="OrthoDB" id="2877624at2"/>
<evidence type="ECO:0000256" key="2">
    <source>
        <dbReference type="ARBA" id="ARBA00022448"/>
    </source>
</evidence>
<keyword evidence="7 9" id="KW-0472">Membrane</keyword>
<evidence type="ECO:0000256" key="8">
    <source>
        <dbReference type="ARBA" id="ARBA00038436"/>
    </source>
</evidence>
<comment type="similarity">
    <text evidence="8 9">Belongs to the TRAP transporter small permease family.</text>
</comment>
<dbReference type="EMBL" id="CP021404">
    <property type="protein sequence ID" value="ATI41993.1"/>
    <property type="molecule type" value="Genomic_DNA"/>
</dbReference>
<feature type="transmembrane region" description="Helical" evidence="9">
    <location>
        <begin position="42"/>
        <end position="66"/>
    </location>
</feature>
<evidence type="ECO:0000256" key="4">
    <source>
        <dbReference type="ARBA" id="ARBA00022519"/>
    </source>
</evidence>
<comment type="function">
    <text evidence="9">Part of the tripartite ATP-independent periplasmic (TRAP) transport system.</text>
</comment>
<protein>
    <recommendedName>
        <fullName evidence="9">TRAP transporter small permease protein</fullName>
    </recommendedName>
</protein>
<keyword evidence="3" id="KW-1003">Cell membrane</keyword>
<keyword evidence="2 9" id="KW-0813">Transport</keyword>
<dbReference type="InterPro" id="IPR007387">
    <property type="entry name" value="TRAP_DctQ"/>
</dbReference>
<accession>A0A291LZ19</accession>
<dbReference type="AlphaFoldDB" id="A0A291LZ19"/>
<feature type="transmembrane region" description="Helical" evidence="9">
    <location>
        <begin position="12"/>
        <end position="30"/>
    </location>
</feature>
<dbReference type="PANTHER" id="PTHR35011">
    <property type="entry name" value="2,3-DIKETO-L-GULONATE TRAP TRANSPORTER SMALL PERMEASE PROTEIN YIAM"/>
    <property type="match status" value="1"/>
</dbReference>
<evidence type="ECO:0000256" key="7">
    <source>
        <dbReference type="ARBA" id="ARBA00023136"/>
    </source>
</evidence>
<feature type="domain" description="Tripartite ATP-independent periplasmic transporters DctQ component" evidence="10">
    <location>
        <begin position="24"/>
        <end position="150"/>
    </location>
</feature>
<dbReference type="KEGG" id="cmag:CBW24_08240"/>
<organism evidence="11 12">
    <name type="scientific">Pacificitalea manganoxidans</name>
    <dbReference type="NCBI Taxonomy" id="1411902"/>
    <lineage>
        <taxon>Bacteria</taxon>
        <taxon>Pseudomonadati</taxon>
        <taxon>Pseudomonadota</taxon>
        <taxon>Alphaproteobacteria</taxon>
        <taxon>Rhodobacterales</taxon>
        <taxon>Paracoccaceae</taxon>
        <taxon>Pacificitalea</taxon>
    </lineage>
</organism>
<dbReference type="GO" id="GO:0005886">
    <property type="term" value="C:plasma membrane"/>
    <property type="evidence" value="ECO:0007669"/>
    <property type="project" value="UniProtKB-SubCell"/>
</dbReference>